<comment type="caution">
    <text evidence="1">The sequence shown here is derived from an EMBL/GenBank/DDBJ whole genome shotgun (WGS) entry which is preliminary data.</text>
</comment>
<name>A0ACC0ZTZ1_9ROSI</name>
<protein>
    <submittedName>
        <fullName evidence="1">Uncharacterized protein</fullName>
    </submittedName>
</protein>
<organism evidence="1 2">
    <name type="scientific">Pistacia atlantica</name>
    <dbReference type="NCBI Taxonomy" id="434234"/>
    <lineage>
        <taxon>Eukaryota</taxon>
        <taxon>Viridiplantae</taxon>
        <taxon>Streptophyta</taxon>
        <taxon>Embryophyta</taxon>
        <taxon>Tracheophyta</taxon>
        <taxon>Spermatophyta</taxon>
        <taxon>Magnoliopsida</taxon>
        <taxon>eudicotyledons</taxon>
        <taxon>Gunneridae</taxon>
        <taxon>Pentapetalae</taxon>
        <taxon>rosids</taxon>
        <taxon>malvids</taxon>
        <taxon>Sapindales</taxon>
        <taxon>Anacardiaceae</taxon>
        <taxon>Pistacia</taxon>
    </lineage>
</organism>
<dbReference type="Proteomes" id="UP001164250">
    <property type="component" value="Chromosome 13"/>
</dbReference>
<accession>A0ACC0ZTZ1</accession>
<gene>
    <name evidence="1" type="ORF">Patl1_24527</name>
</gene>
<evidence type="ECO:0000313" key="1">
    <source>
        <dbReference type="EMBL" id="KAJ0078519.1"/>
    </source>
</evidence>
<reference evidence="2" key="1">
    <citation type="journal article" date="2023" name="G3 (Bethesda)">
        <title>Genome assembly and association tests identify interacting loci associated with vigor, precocity, and sex in interspecific pistachio rootstocks.</title>
        <authorList>
            <person name="Palmer W."/>
            <person name="Jacygrad E."/>
            <person name="Sagayaradj S."/>
            <person name="Cavanaugh K."/>
            <person name="Han R."/>
            <person name="Bertier L."/>
            <person name="Beede B."/>
            <person name="Kafkas S."/>
            <person name="Golino D."/>
            <person name="Preece J."/>
            <person name="Michelmore R."/>
        </authorList>
    </citation>
    <scope>NUCLEOTIDE SEQUENCE [LARGE SCALE GENOMIC DNA]</scope>
</reference>
<dbReference type="EMBL" id="CM047909">
    <property type="protein sequence ID" value="KAJ0078519.1"/>
    <property type="molecule type" value="Genomic_DNA"/>
</dbReference>
<keyword evidence="2" id="KW-1185">Reference proteome</keyword>
<evidence type="ECO:0000313" key="2">
    <source>
        <dbReference type="Proteomes" id="UP001164250"/>
    </source>
</evidence>
<proteinExistence type="predicted"/>
<sequence>MEDKGKQQEKKSLHIEECDEEIAENPFIPDHIVKISNSEEVEEVMELKSTKKDIIVEHANFKGKTIMNDKLYESFQRRNRFGEEKIKFIELLSSGDKCISSPLESDIPIWQPPLDLSKEEVEEFVDLESKEKDNIEEYVDLKGKTIMSDEQYERRNRFQEEKKKFIEILSSGDKCTSSPLELEIPIRQPPLDPSKRASNARFVRWSDGSLQLQIGDEAFDVTKQDIEDENNHLFLRHDEQGIIESQGKIQNKLMVMPSSLSSSSHNSLAAHIDSQQQKSPKVKSCPTEIDPEWVMMQEAKKAEQMKVQENEDRPRKKKKTKATTAKEEKNKEKASMASTLTVCAHPYPETTMQTPNEAENPSEEIQLQSNSVQNGVEPIIEDRDEVMAEVEQGDFDDEMAIDTETLEEMVGSSGTNARPTANS</sequence>